<dbReference type="RefSeq" id="XP_024664873.1">
    <property type="nucleotide sequence ID" value="XM_024809105.1"/>
</dbReference>
<organism evidence="12 13">
    <name type="scientific">Wickerhamiella sorbophila</name>
    <dbReference type="NCBI Taxonomy" id="45607"/>
    <lineage>
        <taxon>Eukaryota</taxon>
        <taxon>Fungi</taxon>
        <taxon>Dikarya</taxon>
        <taxon>Ascomycota</taxon>
        <taxon>Saccharomycotina</taxon>
        <taxon>Dipodascomycetes</taxon>
        <taxon>Dipodascales</taxon>
        <taxon>Trichomonascaceae</taxon>
        <taxon>Wickerhamiella</taxon>
    </lineage>
</organism>
<evidence type="ECO:0000256" key="4">
    <source>
        <dbReference type="ARBA" id="ARBA00022763"/>
    </source>
</evidence>
<evidence type="ECO:0000256" key="6">
    <source>
        <dbReference type="ARBA" id="ARBA00022833"/>
    </source>
</evidence>
<feature type="compositionally biased region" description="Basic and acidic residues" evidence="9">
    <location>
        <begin position="519"/>
        <end position="528"/>
    </location>
</feature>
<dbReference type="Pfam" id="PF18439">
    <property type="entry name" value="zf_UBZ"/>
    <property type="match status" value="1"/>
</dbReference>
<dbReference type="GO" id="GO:0035861">
    <property type="term" value="C:site of double-strand break"/>
    <property type="evidence" value="ECO:0007669"/>
    <property type="project" value="TreeGrafter"/>
</dbReference>
<dbReference type="FunFam" id="3.40.1170.60:FF:000008">
    <property type="entry name" value="DNA polymerase eta subunit"/>
    <property type="match status" value="1"/>
</dbReference>
<dbReference type="GO" id="GO:0003887">
    <property type="term" value="F:DNA-directed DNA polymerase activity"/>
    <property type="evidence" value="ECO:0007669"/>
    <property type="project" value="TreeGrafter"/>
</dbReference>
<feature type="compositionally biased region" description="Low complexity" evidence="9">
    <location>
        <begin position="494"/>
        <end position="506"/>
    </location>
</feature>
<feature type="domain" description="UmuC" evidence="10">
    <location>
        <begin position="23"/>
        <end position="269"/>
    </location>
</feature>
<evidence type="ECO:0000259" key="10">
    <source>
        <dbReference type="PROSITE" id="PS50173"/>
    </source>
</evidence>
<evidence type="ECO:0000256" key="3">
    <source>
        <dbReference type="ARBA" id="ARBA00022723"/>
    </source>
</evidence>
<dbReference type="Gene3D" id="3.40.1170.60">
    <property type="match status" value="1"/>
</dbReference>
<dbReference type="PANTHER" id="PTHR45873:SF1">
    <property type="entry name" value="DNA POLYMERASE ETA"/>
    <property type="match status" value="1"/>
</dbReference>
<evidence type="ECO:0000256" key="7">
    <source>
        <dbReference type="ARBA" id="ARBA00023204"/>
    </source>
</evidence>
<dbReference type="InterPro" id="IPR001126">
    <property type="entry name" value="UmuC"/>
</dbReference>
<dbReference type="GO" id="GO:0005634">
    <property type="term" value="C:nucleus"/>
    <property type="evidence" value="ECO:0007669"/>
    <property type="project" value="UniProtKB-SubCell"/>
</dbReference>
<dbReference type="SUPFAM" id="SSF56672">
    <property type="entry name" value="DNA/RNA polymerases"/>
    <property type="match status" value="1"/>
</dbReference>
<dbReference type="GO" id="GO:0007064">
    <property type="term" value="P:mitotic sister chromatid cohesion"/>
    <property type="evidence" value="ECO:0007669"/>
    <property type="project" value="UniProtKB-ARBA"/>
</dbReference>
<comment type="subcellular location">
    <subcellularLocation>
        <location evidence="1">Nucleus</location>
    </subcellularLocation>
</comment>
<feature type="region of interest" description="Disordered" evidence="9">
    <location>
        <begin position="487"/>
        <end position="528"/>
    </location>
</feature>
<dbReference type="Pfam" id="PF00817">
    <property type="entry name" value="IMS"/>
    <property type="match status" value="1"/>
</dbReference>
<evidence type="ECO:0000259" key="11">
    <source>
        <dbReference type="PROSITE" id="PS51907"/>
    </source>
</evidence>
<keyword evidence="3" id="KW-0479">Metal-binding</keyword>
<dbReference type="PROSITE" id="PS51907">
    <property type="entry name" value="ZF_UBZ3"/>
    <property type="match status" value="1"/>
</dbReference>
<dbReference type="GO" id="GO:0003684">
    <property type="term" value="F:damaged DNA binding"/>
    <property type="evidence" value="ECO:0007669"/>
    <property type="project" value="InterPro"/>
</dbReference>
<feature type="domain" description="UBZ3-type" evidence="11">
    <location>
        <begin position="459"/>
        <end position="491"/>
    </location>
</feature>
<proteinExistence type="predicted"/>
<evidence type="ECO:0000313" key="12">
    <source>
        <dbReference type="EMBL" id="PRT54928.1"/>
    </source>
</evidence>
<name>A0A2T0FIW0_9ASCO</name>
<dbReference type="GO" id="GO:0070987">
    <property type="term" value="P:error-free translesion synthesis"/>
    <property type="evidence" value="ECO:0007669"/>
    <property type="project" value="UniProtKB-ARBA"/>
</dbReference>
<dbReference type="SUPFAM" id="SSF100879">
    <property type="entry name" value="Lesion bypass DNA polymerase (Y-family), little finger domain"/>
    <property type="match status" value="1"/>
</dbReference>
<dbReference type="GO" id="GO:0006281">
    <property type="term" value="P:DNA repair"/>
    <property type="evidence" value="ECO:0007669"/>
    <property type="project" value="UniProtKB-KW"/>
</dbReference>
<dbReference type="PANTHER" id="PTHR45873">
    <property type="entry name" value="DNA POLYMERASE ETA"/>
    <property type="match status" value="1"/>
</dbReference>
<evidence type="ECO:0000256" key="1">
    <source>
        <dbReference type="ARBA" id="ARBA00004123"/>
    </source>
</evidence>
<dbReference type="Proteomes" id="UP000238350">
    <property type="component" value="Unassembled WGS sequence"/>
</dbReference>
<dbReference type="InterPro" id="IPR043128">
    <property type="entry name" value="Rev_trsase/Diguanyl_cyclase"/>
</dbReference>
<sequence>MELQRHFEQLATSTSWLSPLAVVAHVDLDAFYAQVQGVYANIDPAEPLCCRQWGSVIAVNYPARKCGIKRGMNISEVKKLCPGVHLPHVATFKKGETTWKMRDEPEMESHKVSLDLFRSESRKIFAIFKDECPVVEKAGIDEGFIDLGPQVYQIAKARFPELSSNDPQSKLPPVPESVDIEQYGLCFADKTPSTWHDILILLGNKIVYDLRQKVYEKLKYTCSAGIASSKVIAKLGSGCNKPFNQTVVTNSHIPEFLDKFKLGDAWGWGGKLGDEVTQLLSLPDDHQFSYIRDLSFDQLKSKLKDEKLASALHKLCRGALTCEITKRTTIKSMASVKQFRAGVKTEQHVKDWLKVYSSDISGRLHDLAVDNNGLEFRPKSLTLKWAKNENNKSKRVPGETLMAVPQENLSEAIYNLVVPVAVSLNLVGTTLLALDASNFEELPKERKLFESLFVDDGKDESLKYWCDKCRRKVADEQEHKDWHFAKQLQAQQTPRPLSLSSPASPSKRGVKRNAAGDPKQGKISDFFK</sequence>
<dbReference type="STRING" id="45607.A0A2T0FIW0"/>
<keyword evidence="4" id="KW-0227">DNA damage</keyword>
<dbReference type="GO" id="GO:0042276">
    <property type="term" value="P:error-prone translesion synthesis"/>
    <property type="evidence" value="ECO:0007669"/>
    <property type="project" value="TreeGrafter"/>
</dbReference>
<dbReference type="OrthoDB" id="5723at2759"/>
<evidence type="ECO:0000256" key="8">
    <source>
        <dbReference type="ARBA" id="ARBA00023242"/>
    </source>
</evidence>
<keyword evidence="7" id="KW-0234">DNA repair</keyword>
<dbReference type="InterPro" id="IPR043502">
    <property type="entry name" value="DNA/RNA_pol_sf"/>
</dbReference>
<keyword evidence="6" id="KW-0862">Zinc</keyword>
<dbReference type="Gene3D" id="3.30.70.270">
    <property type="match status" value="1"/>
</dbReference>
<protein>
    <submittedName>
        <fullName evidence="12">N-acetyltransferase eso1</fullName>
    </submittedName>
</protein>
<dbReference type="PROSITE" id="PS50173">
    <property type="entry name" value="UMUC"/>
    <property type="match status" value="1"/>
</dbReference>
<dbReference type="Gene3D" id="1.10.150.20">
    <property type="entry name" value="5' to 3' exonuclease, C-terminal subdomain"/>
    <property type="match status" value="1"/>
</dbReference>
<evidence type="ECO:0000256" key="9">
    <source>
        <dbReference type="SAM" id="MobiDB-lite"/>
    </source>
</evidence>
<dbReference type="EMBL" id="NDIQ01000021">
    <property type="protein sequence ID" value="PRT54928.1"/>
    <property type="molecule type" value="Genomic_DNA"/>
</dbReference>
<reference evidence="12 13" key="1">
    <citation type="submission" date="2017-04" db="EMBL/GenBank/DDBJ databases">
        <title>Genome sequencing of [Candida] sorbophila.</title>
        <authorList>
            <person name="Ahn J.O."/>
        </authorList>
    </citation>
    <scope>NUCLEOTIDE SEQUENCE [LARGE SCALE GENOMIC DNA]</scope>
    <source>
        <strain evidence="12 13">DS02</strain>
    </source>
</reference>
<dbReference type="Gene3D" id="3.30.1490.100">
    <property type="entry name" value="DNA polymerase, Y-family, little finger domain"/>
    <property type="match status" value="1"/>
</dbReference>
<evidence type="ECO:0000256" key="5">
    <source>
        <dbReference type="ARBA" id="ARBA00022771"/>
    </source>
</evidence>
<dbReference type="InterPro" id="IPR052230">
    <property type="entry name" value="DNA_polymerase_eta"/>
</dbReference>
<dbReference type="InterPro" id="IPR041298">
    <property type="entry name" value="UBZ3"/>
</dbReference>
<gene>
    <name evidence="12" type="ORF">B9G98_02548</name>
</gene>
<dbReference type="GO" id="GO:0009314">
    <property type="term" value="P:response to radiation"/>
    <property type="evidence" value="ECO:0007669"/>
    <property type="project" value="TreeGrafter"/>
</dbReference>
<dbReference type="GeneID" id="36516296"/>
<comment type="caution">
    <text evidence="12">The sequence shown here is derived from an EMBL/GenBank/DDBJ whole genome shotgun (WGS) entry which is preliminary data.</text>
</comment>
<keyword evidence="8" id="KW-0539">Nucleus</keyword>
<keyword evidence="13" id="KW-1185">Reference proteome</keyword>
<evidence type="ECO:0000256" key="2">
    <source>
        <dbReference type="ARBA" id="ARBA00022679"/>
    </source>
</evidence>
<dbReference type="InterPro" id="IPR036775">
    <property type="entry name" value="DNA_pol_Y-fam_lit_finger_sf"/>
</dbReference>
<dbReference type="AlphaFoldDB" id="A0A2T0FIW0"/>
<keyword evidence="5" id="KW-0863">Zinc-finger</keyword>
<dbReference type="PIRSF" id="PIRSF036603">
    <property type="entry name" value="DPol_eta"/>
    <property type="match status" value="1"/>
</dbReference>
<keyword evidence="2 12" id="KW-0808">Transferase</keyword>
<dbReference type="GO" id="GO:0008270">
    <property type="term" value="F:zinc ion binding"/>
    <property type="evidence" value="ECO:0007669"/>
    <property type="project" value="UniProtKB-KW"/>
</dbReference>
<dbReference type="GO" id="GO:0005657">
    <property type="term" value="C:replication fork"/>
    <property type="evidence" value="ECO:0007669"/>
    <property type="project" value="UniProtKB-ARBA"/>
</dbReference>
<evidence type="ECO:0000313" key="13">
    <source>
        <dbReference type="Proteomes" id="UP000238350"/>
    </source>
</evidence>
<accession>A0A2T0FIW0</accession>